<dbReference type="SUPFAM" id="SSF69360">
    <property type="entry name" value="Cell wall binding repeat"/>
    <property type="match status" value="1"/>
</dbReference>
<comment type="caution">
    <text evidence="2">The sequence shown here is derived from an EMBL/GenBank/DDBJ whole genome shotgun (WGS) entry which is preliminary data.</text>
</comment>
<dbReference type="RefSeq" id="WP_227614665.1">
    <property type="nucleotide sequence ID" value="NZ_JAJEPR010000006.1"/>
</dbReference>
<feature type="chain" id="PRO_5041942753" evidence="1">
    <location>
        <begin position="26"/>
        <end position="219"/>
    </location>
</feature>
<evidence type="ECO:0000313" key="2">
    <source>
        <dbReference type="EMBL" id="MCC2189282.1"/>
    </source>
</evidence>
<keyword evidence="3" id="KW-1185">Reference proteome</keyword>
<reference evidence="2 3" key="1">
    <citation type="submission" date="2021-10" db="EMBL/GenBank/DDBJ databases">
        <title>Anaerobic single-cell dispensing facilitates the cultivation of human gut bacteria.</title>
        <authorList>
            <person name="Afrizal A."/>
        </authorList>
    </citation>
    <scope>NUCLEOTIDE SEQUENCE [LARGE SCALE GENOMIC DNA]</scope>
    <source>
        <strain evidence="2 3">CLA-AA-H277</strain>
    </source>
</reference>
<accession>A0AAE3J5P3</accession>
<evidence type="ECO:0000313" key="3">
    <source>
        <dbReference type="Proteomes" id="UP001197875"/>
    </source>
</evidence>
<protein>
    <submittedName>
        <fullName evidence="2">Uncharacterized protein</fullName>
    </submittedName>
</protein>
<keyword evidence="1" id="KW-0732">Signal</keyword>
<name>A0AAE3J5P3_9FIRM</name>
<evidence type="ECO:0000256" key="1">
    <source>
        <dbReference type="SAM" id="SignalP"/>
    </source>
</evidence>
<dbReference type="AlphaFoldDB" id="A0AAE3J5P3"/>
<feature type="signal peptide" evidence="1">
    <location>
        <begin position="1"/>
        <end position="25"/>
    </location>
</feature>
<dbReference type="Gene3D" id="2.10.270.10">
    <property type="entry name" value="Cholin Binding"/>
    <property type="match status" value="1"/>
</dbReference>
<proteinExistence type="predicted"/>
<organism evidence="2 3">
    <name type="scientific">Fusicatenibacter faecihominis</name>
    <dbReference type="NCBI Taxonomy" id="2881276"/>
    <lineage>
        <taxon>Bacteria</taxon>
        <taxon>Bacillati</taxon>
        <taxon>Bacillota</taxon>
        <taxon>Clostridia</taxon>
        <taxon>Lachnospirales</taxon>
        <taxon>Lachnospiraceae</taxon>
        <taxon>Fusicatenibacter</taxon>
    </lineage>
</organism>
<sequence>MRNNKAMTALLACTLALQAPVAAGAAAPADNTAAKAVASSENTLQNAARKKGFKYESGKFYYYVNGVKLKNRWRWVKWYGKTYKAYFGPTGAAYAGTRQYGALVPAVKRISGAYYGFDRVGAMLKGTYVVNNRFYVFSSQTGKLNTSISAKLRAACKYGESTATLKRILKNIGLKPLKVQRLEGCYGDGYDIVYTYKNFQISAHENTDGSEIFFGLIAK</sequence>
<dbReference type="Proteomes" id="UP001197875">
    <property type="component" value="Unassembled WGS sequence"/>
</dbReference>
<gene>
    <name evidence="2" type="ORF">LKD71_05550</name>
</gene>
<dbReference type="EMBL" id="JAJEPR010000006">
    <property type="protein sequence ID" value="MCC2189282.1"/>
    <property type="molecule type" value="Genomic_DNA"/>
</dbReference>